<protein>
    <recommendedName>
        <fullName evidence="1">Subtilisin-like protease fibronectin type-III domain-containing protein</fullName>
    </recommendedName>
</protein>
<dbReference type="Proteomes" id="UP000604825">
    <property type="component" value="Unassembled WGS sequence"/>
</dbReference>
<feature type="domain" description="Subtilisin-like protease fibronectin type-III" evidence="1">
    <location>
        <begin position="5"/>
        <end position="64"/>
    </location>
</feature>
<comment type="caution">
    <text evidence="2">The sequence shown here is derived from an EMBL/GenBank/DDBJ whole genome shotgun (WGS) entry which is preliminary data.</text>
</comment>
<accession>A0A811MD78</accession>
<name>A0A811MD78_9POAL</name>
<dbReference type="Pfam" id="PF17766">
    <property type="entry name" value="fn3_6"/>
    <property type="match status" value="1"/>
</dbReference>
<dbReference type="EMBL" id="CAJGYO010000001">
    <property type="protein sequence ID" value="CAD6202870.1"/>
    <property type="molecule type" value="Genomic_DNA"/>
</dbReference>
<dbReference type="AlphaFoldDB" id="A0A811MD78"/>
<keyword evidence="3" id="KW-1185">Reference proteome</keyword>
<dbReference type="InterPro" id="IPR041469">
    <property type="entry name" value="Subtilisin-like_FN3"/>
</dbReference>
<dbReference type="Gene3D" id="2.60.40.2310">
    <property type="match status" value="1"/>
</dbReference>
<gene>
    <name evidence="2" type="ORF">NCGR_LOCUS1108</name>
</gene>
<evidence type="ECO:0000259" key="1">
    <source>
        <dbReference type="Pfam" id="PF17766"/>
    </source>
</evidence>
<organism evidence="2 3">
    <name type="scientific">Miscanthus lutarioriparius</name>
    <dbReference type="NCBI Taxonomy" id="422564"/>
    <lineage>
        <taxon>Eukaryota</taxon>
        <taxon>Viridiplantae</taxon>
        <taxon>Streptophyta</taxon>
        <taxon>Embryophyta</taxon>
        <taxon>Tracheophyta</taxon>
        <taxon>Spermatophyta</taxon>
        <taxon>Magnoliopsida</taxon>
        <taxon>Liliopsida</taxon>
        <taxon>Poales</taxon>
        <taxon>Poaceae</taxon>
        <taxon>PACMAD clade</taxon>
        <taxon>Panicoideae</taxon>
        <taxon>Andropogonodae</taxon>
        <taxon>Andropogoneae</taxon>
        <taxon>Saccharinae</taxon>
        <taxon>Miscanthus</taxon>
    </lineage>
</organism>
<proteinExistence type="predicted"/>
<evidence type="ECO:0000313" key="3">
    <source>
        <dbReference type="Proteomes" id="UP000604825"/>
    </source>
</evidence>
<sequence length="70" mass="7126">MASTGAGVTVSVKPQKLVFSPGAKKQSFAVTVTAPSAPAAAAPVYGFLVWSDGGGHDVRSPIVVTWLQPM</sequence>
<evidence type="ECO:0000313" key="2">
    <source>
        <dbReference type="EMBL" id="CAD6202870.1"/>
    </source>
</evidence>
<dbReference type="OrthoDB" id="206201at2759"/>
<reference evidence="2" key="1">
    <citation type="submission" date="2020-10" db="EMBL/GenBank/DDBJ databases">
        <authorList>
            <person name="Han B."/>
            <person name="Lu T."/>
            <person name="Zhao Q."/>
            <person name="Huang X."/>
            <person name="Zhao Y."/>
        </authorList>
    </citation>
    <scope>NUCLEOTIDE SEQUENCE</scope>
</reference>